<accession>A0A316INR6</accession>
<protein>
    <submittedName>
        <fullName evidence="3">Putative lipoprotein with Yx(FWY)xxD motif</fullName>
    </submittedName>
</protein>
<feature type="compositionally biased region" description="Low complexity" evidence="1">
    <location>
        <begin position="76"/>
        <end position="89"/>
    </location>
</feature>
<proteinExistence type="predicted"/>
<evidence type="ECO:0000313" key="3">
    <source>
        <dbReference type="EMBL" id="PWK88785.1"/>
    </source>
</evidence>
<keyword evidence="3" id="KW-0449">Lipoprotein</keyword>
<dbReference type="Pfam" id="PF03640">
    <property type="entry name" value="Lipoprotein_15"/>
    <property type="match status" value="2"/>
</dbReference>
<organism evidence="3 4">
    <name type="scientific">Lentzea atacamensis</name>
    <dbReference type="NCBI Taxonomy" id="531938"/>
    <lineage>
        <taxon>Bacteria</taxon>
        <taxon>Bacillati</taxon>
        <taxon>Actinomycetota</taxon>
        <taxon>Actinomycetes</taxon>
        <taxon>Pseudonocardiales</taxon>
        <taxon>Pseudonocardiaceae</taxon>
        <taxon>Lentzea</taxon>
    </lineage>
</organism>
<gene>
    <name evidence="3" type="ORF">C8D88_10249</name>
</gene>
<comment type="caution">
    <text evidence="3">The sequence shown here is derived from an EMBL/GenBank/DDBJ whole genome shotgun (WGS) entry which is preliminary data.</text>
</comment>
<feature type="transmembrane region" description="Helical" evidence="2">
    <location>
        <begin position="21"/>
        <end position="40"/>
    </location>
</feature>
<evidence type="ECO:0000256" key="2">
    <source>
        <dbReference type="SAM" id="Phobius"/>
    </source>
</evidence>
<name>A0A316INR6_9PSEU</name>
<dbReference type="GO" id="GO:0043448">
    <property type="term" value="P:alkane catabolic process"/>
    <property type="evidence" value="ECO:0007669"/>
    <property type="project" value="TreeGrafter"/>
</dbReference>
<dbReference type="PANTHER" id="PTHR39335">
    <property type="entry name" value="BLL4220 PROTEIN"/>
    <property type="match status" value="1"/>
</dbReference>
<dbReference type="AlphaFoldDB" id="A0A316INR6"/>
<dbReference type="PANTHER" id="PTHR39335:SF1">
    <property type="entry name" value="BLL4220 PROTEIN"/>
    <property type="match status" value="1"/>
</dbReference>
<feature type="compositionally biased region" description="Pro residues" evidence="1">
    <location>
        <begin position="90"/>
        <end position="105"/>
    </location>
</feature>
<feature type="region of interest" description="Disordered" evidence="1">
    <location>
        <begin position="76"/>
        <end position="107"/>
    </location>
</feature>
<sequence>MASIERTTDKEDMSVIRRNRIAIGLAAGLAVVLGLGVWSATGSGTNSKPVAQTETDLGVLGDYGDVGQAPVLQEPAQAPETPVQQQAPETPTPAAQPPAAQPPAAAPVSSVKLVGKAVDKMGMVVQDGDGRTMYRFDKDTKAPDAKSNCNNQCAVTWPPLLSDTVPQVEGIDPKLVSLITRADGKKQVAIDNSPIYAYSLDPGPGKWAGQGVGKTWFVIQPDGKRNVECLPAGVTATP</sequence>
<keyword evidence="2" id="KW-0812">Transmembrane</keyword>
<reference evidence="3 4" key="1">
    <citation type="submission" date="2018-05" db="EMBL/GenBank/DDBJ databases">
        <title>Genomic Encyclopedia of Type Strains, Phase IV (KMG-IV): sequencing the most valuable type-strain genomes for metagenomic binning, comparative biology and taxonomic classification.</title>
        <authorList>
            <person name="Goeker M."/>
        </authorList>
    </citation>
    <scope>NUCLEOTIDE SEQUENCE [LARGE SCALE GENOMIC DNA]</scope>
    <source>
        <strain evidence="3 4">DSM 45480</strain>
    </source>
</reference>
<evidence type="ECO:0000256" key="1">
    <source>
        <dbReference type="SAM" id="MobiDB-lite"/>
    </source>
</evidence>
<keyword evidence="2" id="KW-0472">Membrane</keyword>
<keyword evidence="2" id="KW-1133">Transmembrane helix</keyword>
<evidence type="ECO:0000313" key="4">
    <source>
        <dbReference type="Proteomes" id="UP000246005"/>
    </source>
</evidence>
<dbReference type="EMBL" id="QGHB01000002">
    <property type="protein sequence ID" value="PWK88785.1"/>
    <property type="molecule type" value="Genomic_DNA"/>
</dbReference>
<dbReference type="InterPro" id="IPR005297">
    <property type="entry name" value="Lipoprotein_repeat"/>
</dbReference>
<dbReference type="Proteomes" id="UP000246005">
    <property type="component" value="Unassembled WGS sequence"/>
</dbReference>